<sequence length="777" mass="87628">MEGSRERLLYTERNRNYETYDTRRYRPQRYETTRHDSRNSRQDERYKPRRKNGYVYEDIYSDFDEAQGRLSLFRPIRPEYLNLPSSIETKYNSLPRNYQHYEDRNNRRYKKDYYDFRIETERRRPRTERNSYEPYKRQPELRRNSNAEAEAYKRTRPEAKNVAVCKPIRVPEKPAKYWTTEPPKSAQKQKRLDSEPKKNVKFSEVSGFNRKTIVDDPIVGRKVVPVRELEVSLDQMIQNGYFDKLNIPITKPNVPDKQDIVKEENFNVYGNMANGKGNAPMPNGKCVTERTVEATVMSRRPRHLPQVIAALAVSLAPFSAGLGKGYSSPAIASLQGTSNSTRRDFQLSDQQASWLASLSFLGALFGGMAGGAAMRHGRRRVLALAAVPFSLSWLLTVLAASVKVMCLTSFLGGFCTSILTMLSQVYISEISVPDIRGCLSAVLKIVGHLGVLFSFTIGAYLDWQQLALCISAAPLLLFCTVLYIPETPSYLVLSGRDEEAYQSLLWLRGPNSDVSQELATIRTNVLASRNFSQRQSLASGNFLSAFDARTMNRLLGPILVTCGLMMFQRFSGAHAFSFYAVPIFRKTFGGMNPHGAAIAVSFVQLLASCLSGLLIDTVGRLPLLIVSSVLMSMALAGFGSYAYYEEVHRNQRIQNVMFHQALGQNDWIPLLCVLVFTIAFSLGMSPISWLLIGELFPLEYRAFGSAMATAFSYLCAFVGVKTFVDFQQALGLHGAFWLYASISVGGLCFVVCCVPETKGKDLDEMDPNYAQNLSPRR</sequence>
<evidence type="ECO:0000256" key="3">
    <source>
        <dbReference type="ARBA" id="ARBA00022692"/>
    </source>
</evidence>
<keyword evidence="4 7" id="KW-1133">Transmembrane helix</keyword>
<keyword evidence="5 7" id="KW-0472">Membrane</keyword>
<evidence type="ECO:0000256" key="5">
    <source>
        <dbReference type="ARBA" id="ARBA00023136"/>
    </source>
</evidence>
<feature type="transmembrane region" description="Helical" evidence="7">
    <location>
        <begin position="736"/>
        <end position="755"/>
    </location>
</feature>
<evidence type="ECO:0000259" key="8">
    <source>
        <dbReference type="PROSITE" id="PS50850"/>
    </source>
</evidence>
<feature type="transmembrane region" description="Helical" evidence="7">
    <location>
        <begin position="439"/>
        <end position="459"/>
    </location>
</feature>
<feature type="region of interest" description="Disordered" evidence="6">
    <location>
        <begin position="1"/>
        <end position="49"/>
    </location>
</feature>
<evidence type="ECO:0000256" key="4">
    <source>
        <dbReference type="ARBA" id="ARBA00022989"/>
    </source>
</evidence>
<feature type="transmembrane region" description="Helical" evidence="7">
    <location>
        <begin position="352"/>
        <end position="374"/>
    </location>
</feature>
<evidence type="ECO:0000256" key="6">
    <source>
        <dbReference type="SAM" id="MobiDB-lite"/>
    </source>
</evidence>
<evidence type="ECO:0000256" key="1">
    <source>
        <dbReference type="ARBA" id="ARBA00004651"/>
    </source>
</evidence>
<dbReference type="InterPro" id="IPR036259">
    <property type="entry name" value="MFS_trans_sf"/>
</dbReference>
<dbReference type="Gene3D" id="1.20.1250.20">
    <property type="entry name" value="MFS general substrate transporter like domains"/>
    <property type="match status" value="1"/>
</dbReference>
<evidence type="ECO:0000313" key="10">
    <source>
        <dbReference type="Proteomes" id="UP000823941"/>
    </source>
</evidence>
<evidence type="ECO:0000313" key="9">
    <source>
        <dbReference type="EMBL" id="KAG7296491.1"/>
    </source>
</evidence>
<evidence type="ECO:0000256" key="7">
    <source>
        <dbReference type="SAM" id="Phobius"/>
    </source>
</evidence>
<feature type="transmembrane region" description="Helical" evidence="7">
    <location>
        <begin position="465"/>
        <end position="484"/>
    </location>
</feature>
<feature type="transmembrane region" description="Helical" evidence="7">
    <location>
        <begin position="703"/>
        <end position="724"/>
    </location>
</feature>
<gene>
    <name evidence="9" type="ORF">JYU34_020242</name>
</gene>
<feature type="domain" description="Major facilitator superfamily (MFS) profile" evidence="8">
    <location>
        <begin position="309"/>
        <end position="758"/>
    </location>
</feature>
<dbReference type="EMBL" id="JAHIBW010000028">
    <property type="protein sequence ID" value="KAG7296491.1"/>
    <property type="molecule type" value="Genomic_DNA"/>
</dbReference>
<feature type="transmembrane region" description="Helical" evidence="7">
    <location>
        <begin position="596"/>
        <end position="615"/>
    </location>
</feature>
<keyword evidence="10" id="KW-1185">Reference proteome</keyword>
<dbReference type="Proteomes" id="UP000823941">
    <property type="component" value="Chromosome 28"/>
</dbReference>
<accession>A0ABQ7PU89</accession>
<keyword evidence="2" id="KW-1003">Cell membrane</keyword>
<dbReference type="SUPFAM" id="SSF103473">
    <property type="entry name" value="MFS general substrate transporter"/>
    <property type="match status" value="1"/>
</dbReference>
<keyword evidence="3 7" id="KW-0812">Transmembrane</keyword>
<feature type="transmembrane region" description="Helical" evidence="7">
    <location>
        <begin position="554"/>
        <end position="576"/>
    </location>
</feature>
<feature type="transmembrane region" description="Helical" evidence="7">
    <location>
        <begin position="381"/>
        <end position="401"/>
    </location>
</feature>
<feature type="transmembrane region" description="Helical" evidence="7">
    <location>
        <begin position="622"/>
        <end position="644"/>
    </location>
</feature>
<dbReference type="PANTHER" id="PTHR48021:SF34">
    <property type="entry name" value="FACILITATED TREHALOSE TRANSPORTER TRET1-2 HOMOLOG-LIKE PROTEIN"/>
    <property type="match status" value="1"/>
</dbReference>
<dbReference type="InterPro" id="IPR005828">
    <property type="entry name" value="MFS_sugar_transport-like"/>
</dbReference>
<protein>
    <recommendedName>
        <fullName evidence="8">Major facilitator superfamily (MFS) profile domain-containing protein</fullName>
    </recommendedName>
</protein>
<name>A0ABQ7PU89_PLUXY</name>
<feature type="compositionally biased region" description="Basic and acidic residues" evidence="6">
    <location>
        <begin position="1"/>
        <end position="46"/>
    </location>
</feature>
<organism evidence="9 10">
    <name type="scientific">Plutella xylostella</name>
    <name type="common">Diamondback moth</name>
    <name type="synonym">Plutella maculipennis</name>
    <dbReference type="NCBI Taxonomy" id="51655"/>
    <lineage>
        <taxon>Eukaryota</taxon>
        <taxon>Metazoa</taxon>
        <taxon>Ecdysozoa</taxon>
        <taxon>Arthropoda</taxon>
        <taxon>Hexapoda</taxon>
        <taxon>Insecta</taxon>
        <taxon>Pterygota</taxon>
        <taxon>Neoptera</taxon>
        <taxon>Endopterygota</taxon>
        <taxon>Lepidoptera</taxon>
        <taxon>Glossata</taxon>
        <taxon>Ditrysia</taxon>
        <taxon>Yponomeutoidea</taxon>
        <taxon>Plutellidae</taxon>
        <taxon>Plutella</taxon>
    </lineage>
</organism>
<reference evidence="9 10" key="1">
    <citation type="submission" date="2021-06" db="EMBL/GenBank/DDBJ databases">
        <title>A haploid diamondback moth (Plutella xylostella L.) genome assembly resolves 31 chromosomes and identifies a diamide resistance mutation.</title>
        <authorList>
            <person name="Ward C.M."/>
            <person name="Perry K.D."/>
            <person name="Baker G."/>
            <person name="Powis K."/>
            <person name="Heckel D.G."/>
            <person name="Baxter S.W."/>
        </authorList>
    </citation>
    <scope>NUCLEOTIDE SEQUENCE [LARGE SCALE GENOMIC DNA]</scope>
    <source>
        <strain evidence="9 10">LV</strain>
        <tissue evidence="9">Single pupa</tissue>
    </source>
</reference>
<dbReference type="InterPro" id="IPR020846">
    <property type="entry name" value="MFS_dom"/>
</dbReference>
<feature type="region of interest" description="Disordered" evidence="6">
    <location>
        <begin position="176"/>
        <end position="198"/>
    </location>
</feature>
<dbReference type="InterPro" id="IPR050549">
    <property type="entry name" value="MFS_Trehalose_Transporter"/>
</dbReference>
<dbReference type="CDD" id="cd17358">
    <property type="entry name" value="MFS_GLUT6_8_Class3_like"/>
    <property type="match status" value="1"/>
</dbReference>
<feature type="transmembrane region" description="Helical" evidence="7">
    <location>
        <begin position="667"/>
        <end position="691"/>
    </location>
</feature>
<dbReference type="PANTHER" id="PTHR48021">
    <property type="match status" value="1"/>
</dbReference>
<dbReference type="InterPro" id="IPR044775">
    <property type="entry name" value="MFS_ERD6/Tret1-like"/>
</dbReference>
<comment type="subcellular location">
    <subcellularLocation>
        <location evidence="1">Cell membrane</location>
        <topology evidence="1">Multi-pass membrane protein</topology>
    </subcellularLocation>
</comment>
<evidence type="ECO:0000256" key="2">
    <source>
        <dbReference type="ARBA" id="ARBA00022475"/>
    </source>
</evidence>
<dbReference type="PROSITE" id="PS50850">
    <property type="entry name" value="MFS"/>
    <property type="match status" value="1"/>
</dbReference>
<comment type="caution">
    <text evidence="9">The sequence shown here is derived from an EMBL/GenBank/DDBJ whole genome shotgun (WGS) entry which is preliminary data.</text>
</comment>
<proteinExistence type="predicted"/>
<feature type="region of interest" description="Disordered" evidence="6">
    <location>
        <begin position="124"/>
        <end position="153"/>
    </location>
</feature>
<dbReference type="Pfam" id="PF00083">
    <property type="entry name" value="Sugar_tr"/>
    <property type="match status" value="1"/>
</dbReference>
<feature type="transmembrane region" description="Helical" evidence="7">
    <location>
        <begin position="407"/>
        <end position="427"/>
    </location>
</feature>